<dbReference type="AlphaFoldDB" id="A0AAX6MCB6"/>
<organism evidence="2 3">
    <name type="scientific">Daldinia eschscholtzii</name>
    <dbReference type="NCBI Taxonomy" id="292717"/>
    <lineage>
        <taxon>Eukaryota</taxon>
        <taxon>Fungi</taxon>
        <taxon>Dikarya</taxon>
        <taxon>Ascomycota</taxon>
        <taxon>Pezizomycotina</taxon>
        <taxon>Sordariomycetes</taxon>
        <taxon>Xylariomycetidae</taxon>
        <taxon>Xylariales</taxon>
        <taxon>Hypoxylaceae</taxon>
        <taxon>Daldinia</taxon>
    </lineage>
</organism>
<protein>
    <submittedName>
        <fullName evidence="2">Uncharacterized protein</fullName>
    </submittedName>
</protein>
<evidence type="ECO:0000313" key="3">
    <source>
        <dbReference type="Proteomes" id="UP001369815"/>
    </source>
</evidence>
<evidence type="ECO:0000256" key="1">
    <source>
        <dbReference type="SAM" id="Phobius"/>
    </source>
</evidence>
<keyword evidence="1" id="KW-1133">Transmembrane helix</keyword>
<reference evidence="2 3" key="1">
    <citation type="journal article" date="2024" name="Front Chem Biol">
        <title>Unveiling the potential of Daldinia eschscholtzii MFLUCC 19-0629 through bioactivity and bioinformatics studies for enhanced sustainable agriculture production.</title>
        <authorList>
            <person name="Brooks S."/>
            <person name="Weaver J.A."/>
            <person name="Klomchit A."/>
            <person name="Alharthi S.A."/>
            <person name="Onlamun T."/>
            <person name="Nurani R."/>
            <person name="Vong T.K."/>
            <person name="Alberti F."/>
            <person name="Greco C."/>
        </authorList>
    </citation>
    <scope>NUCLEOTIDE SEQUENCE [LARGE SCALE GENOMIC DNA]</scope>
    <source>
        <strain evidence="2">MFLUCC 19-0629</strain>
    </source>
</reference>
<sequence>MVGELLFPTLVTIMFLGLTGLYGFVKFSHENELATEVNLKKSDQHLSGGDSARTLITYAYTESQIARENLAFFIDNGLHRNADFVFILNGPTHASSMIPKEPNVRVVSRHNECFDLGSHGEVLRKDNLWKKYERFIMLNANARGPFVPYWSDACWSDAFLSRVTEDVKLVGATATCHPKFHIDPLLWATDSTGIKLLLDPPQDSTAPHHHSSSTNKQTVVALGGCYKDKQQSSHGEVEATTVVKKAGYNVDVLMAAFHNAGSHEEACLRGPTQEAVADAPHPYETLFVRADSDADPAAIAQLTERYKPHGMKGGREVCRRGS</sequence>
<proteinExistence type="predicted"/>
<dbReference type="EMBL" id="JBANMG010000008">
    <property type="protein sequence ID" value="KAK6950114.1"/>
    <property type="molecule type" value="Genomic_DNA"/>
</dbReference>
<keyword evidence="1" id="KW-0812">Transmembrane</keyword>
<evidence type="ECO:0000313" key="2">
    <source>
        <dbReference type="EMBL" id="KAK6950114.1"/>
    </source>
</evidence>
<name>A0AAX6MCB6_9PEZI</name>
<accession>A0AAX6MCB6</accession>
<gene>
    <name evidence="2" type="ORF">Daesc_008440</name>
</gene>
<feature type="transmembrane region" description="Helical" evidence="1">
    <location>
        <begin position="6"/>
        <end position="25"/>
    </location>
</feature>
<comment type="caution">
    <text evidence="2">The sequence shown here is derived from an EMBL/GenBank/DDBJ whole genome shotgun (WGS) entry which is preliminary data.</text>
</comment>
<keyword evidence="3" id="KW-1185">Reference proteome</keyword>
<keyword evidence="1" id="KW-0472">Membrane</keyword>
<dbReference type="Proteomes" id="UP001369815">
    <property type="component" value="Unassembled WGS sequence"/>
</dbReference>